<gene>
    <name evidence="2" type="ORF">R54839_PPFHFPJH_01073</name>
</gene>
<name>A0ABN9YTM5_9LACO</name>
<feature type="region of interest" description="Disordered" evidence="1">
    <location>
        <begin position="34"/>
        <end position="92"/>
    </location>
</feature>
<accession>A0ABN9YTM5</accession>
<protein>
    <submittedName>
        <fullName evidence="2">Uncharacterized protein</fullName>
    </submittedName>
</protein>
<dbReference type="EMBL" id="CAUZLR010000006">
    <property type="protein sequence ID" value="CAK1244968.1"/>
    <property type="molecule type" value="Genomic_DNA"/>
</dbReference>
<evidence type="ECO:0000313" key="3">
    <source>
        <dbReference type="Proteomes" id="UP001314261"/>
    </source>
</evidence>
<feature type="compositionally biased region" description="Polar residues" evidence="1">
    <location>
        <begin position="74"/>
        <end position="84"/>
    </location>
</feature>
<organism evidence="2 3">
    <name type="scientific">Fructobacillus fructosus</name>
    <dbReference type="NCBI Taxonomy" id="1631"/>
    <lineage>
        <taxon>Bacteria</taxon>
        <taxon>Bacillati</taxon>
        <taxon>Bacillota</taxon>
        <taxon>Bacilli</taxon>
        <taxon>Lactobacillales</taxon>
        <taxon>Lactobacillaceae</taxon>
        <taxon>Fructobacillus</taxon>
    </lineage>
</organism>
<dbReference type="RefSeq" id="WP_187753508.1">
    <property type="nucleotide sequence ID" value="NZ_CAUZLK010000002.1"/>
</dbReference>
<keyword evidence="3" id="KW-1185">Reference proteome</keyword>
<feature type="compositionally biased region" description="Low complexity" evidence="1">
    <location>
        <begin position="39"/>
        <end position="50"/>
    </location>
</feature>
<comment type="caution">
    <text evidence="2">The sequence shown here is derived from an EMBL/GenBank/DDBJ whole genome shotgun (WGS) entry which is preliminary data.</text>
</comment>
<evidence type="ECO:0000313" key="2">
    <source>
        <dbReference type="EMBL" id="CAK1244968.1"/>
    </source>
</evidence>
<feature type="compositionally biased region" description="Basic and acidic residues" evidence="1">
    <location>
        <begin position="61"/>
        <end position="73"/>
    </location>
</feature>
<reference evidence="2 3" key="1">
    <citation type="submission" date="2023-10" db="EMBL/GenBank/DDBJ databases">
        <authorList>
            <person name="Botero Cardona J."/>
        </authorList>
    </citation>
    <scope>NUCLEOTIDE SEQUENCE [LARGE SCALE GENOMIC DNA]</scope>
    <source>
        <strain evidence="2 3">R-54839</strain>
    </source>
</reference>
<evidence type="ECO:0000256" key="1">
    <source>
        <dbReference type="SAM" id="MobiDB-lite"/>
    </source>
</evidence>
<dbReference type="Proteomes" id="UP001314261">
    <property type="component" value="Unassembled WGS sequence"/>
</dbReference>
<proteinExistence type="predicted"/>
<sequence length="183" mass="20365">MSKNKNKKPLYKRIWFWIVAVIVFFVVIAAVTPSDDDSNSSSKSSSSKSVSSKKKTNSNDTNKESDQKNKQYNDSDALTNAQNFSDDDYRNDSNIGKSVHLTNAKIARVDKTDGGLWIATTTDMNSDKMAHVQAVNLASYKFKEGDTVDIQATLQGMKKSMVTTKGDTEKYPTIWITSITKTN</sequence>